<accession>A0ABR2I4G0</accession>
<comment type="caution">
    <text evidence="2">The sequence shown here is derived from an EMBL/GenBank/DDBJ whole genome shotgun (WGS) entry which is preliminary data.</text>
</comment>
<dbReference type="InterPro" id="IPR036047">
    <property type="entry name" value="F-box-like_dom_sf"/>
</dbReference>
<dbReference type="CDD" id="cd09917">
    <property type="entry name" value="F-box_SF"/>
    <property type="match status" value="1"/>
</dbReference>
<evidence type="ECO:0000313" key="3">
    <source>
        <dbReference type="Proteomes" id="UP001390339"/>
    </source>
</evidence>
<dbReference type="EMBL" id="JAPCWZ010000007">
    <property type="protein sequence ID" value="KAK8857294.1"/>
    <property type="molecule type" value="Genomic_DNA"/>
</dbReference>
<evidence type="ECO:0000313" key="2">
    <source>
        <dbReference type="EMBL" id="KAK8857294.1"/>
    </source>
</evidence>
<dbReference type="Proteomes" id="UP001390339">
    <property type="component" value="Unassembled WGS sequence"/>
</dbReference>
<gene>
    <name evidence="2" type="ORF">PGQ11_013206</name>
</gene>
<protein>
    <recommendedName>
        <fullName evidence="1">F-box domain-containing protein</fullName>
    </recommendedName>
</protein>
<reference evidence="2 3" key="1">
    <citation type="journal article" date="2024" name="IMA Fungus">
        <title>Apiospora arundinis, a panoply of carbohydrate-active enzymes and secondary metabolites.</title>
        <authorList>
            <person name="Sorensen T."/>
            <person name="Petersen C."/>
            <person name="Muurmann A.T."/>
            <person name="Christiansen J.V."/>
            <person name="Brundto M.L."/>
            <person name="Overgaard C.K."/>
            <person name="Boysen A.T."/>
            <person name="Wollenberg R.D."/>
            <person name="Larsen T.O."/>
            <person name="Sorensen J.L."/>
            <person name="Nielsen K.L."/>
            <person name="Sondergaard T.E."/>
        </authorList>
    </citation>
    <scope>NUCLEOTIDE SEQUENCE [LARGE SCALE GENOMIC DNA]</scope>
    <source>
        <strain evidence="2 3">AAU 773</strain>
    </source>
</reference>
<dbReference type="PROSITE" id="PS50181">
    <property type="entry name" value="FBOX"/>
    <property type="match status" value="1"/>
</dbReference>
<feature type="domain" description="F-box" evidence="1">
    <location>
        <begin position="1"/>
        <end position="46"/>
    </location>
</feature>
<organism evidence="2 3">
    <name type="scientific">Apiospora arundinis</name>
    <dbReference type="NCBI Taxonomy" id="335852"/>
    <lineage>
        <taxon>Eukaryota</taxon>
        <taxon>Fungi</taxon>
        <taxon>Dikarya</taxon>
        <taxon>Ascomycota</taxon>
        <taxon>Pezizomycotina</taxon>
        <taxon>Sordariomycetes</taxon>
        <taxon>Xylariomycetidae</taxon>
        <taxon>Amphisphaeriales</taxon>
        <taxon>Apiosporaceae</taxon>
        <taxon>Apiospora</taxon>
    </lineage>
</organism>
<sequence>MDLFPIEIWCAIFRLLDPIGLIAASQSCQQFRQIIQPRRVHFVERLLALECQPEHGGPAQIHYPPSFERKLAWEYEDWERMRWACTGCMRLLPDAVFDNHSLVRLGHRKPEPGTASSRVLTSWEPSAMDLLHRKWRAQNRDSLRAQEKKIRKQYAIALTRNWGIPKDTQDPVQRLQALQDAGLAEFVHCGLEYFQCMDPEEEQAMFDRAAAAIEAERTGLRRHLRRCNECRFQRGEMKVLRHLSTLAPRISGPNVGTDRVPIVRSRQVLLPSSLDRWFPGWSTVLLRAATGEAEGNKNNRPPETGPTAHLHNTHKLRQNLSWTLYMVRCPDCARWQELRAFRCGRGFDKWQPNPERSAFENWDGSRLTEKYIDSLTCNACFREKHGDERLARDLMLWWDMLAASEMGRLESDMSLGWRIIKTRPTGTLNTKEDEGGMESDQYPLSTEGIPLDPWHVTVLWDELSVSDRADLRARQRRFADWVRGRPDRMAAVDEDEPGGVRRAYMEYWANSYGAMDSWWFWLQHCRDAFKAKPELLLMEKDFVAGVIRRGAELERPMEWREKDPRIFTLIPEKGIA</sequence>
<name>A0ABR2I4G0_9PEZI</name>
<keyword evidence="3" id="KW-1185">Reference proteome</keyword>
<dbReference type="InterPro" id="IPR001810">
    <property type="entry name" value="F-box_dom"/>
</dbReference>
<dbReference type="Gene3D" id="1.20.1280.50">
    <property type="match status" value="1"/>
</dbReference>
<dbReference type="SUPFAM" id="SSF81383">
    <property type="entry name" value="F-box domain"/>
    <property type="match status" value="1"/>
</dbReference>
<dbReference type="Pfam" id="PF00646">
    <property type="entry name" value="F-box"/>
    <property type="match status" value="1"/>
</dbReference>
<proteinExistence type="predicted"/>
<evidence type="ECO:0000259" key="1">
    <source>
        <dbReference type="PROSITE" id="PS50181"/>
    </source>
</evidence>